<name>A0AAN6EZK2_EXODE</name>
<accession>A0AAN6EZK2</accession>
<dbReference type="InterPro" id="IPR003692">
    <property type="entry name" value="Hydantoinase_B"/>
</dbReference>
<feature type="domain" description="Hydantoinase B/oxoprolinase" evidence="3">
    <location>
        <begin position="755"/>
        <end position="1292"/>
    </location>
</feature>
<dbReference type="InterPro" id="IPR002821">
    <property type="entry name" value="Hydantoinase_A"/>
</dbReference>
<feature type="domain" description="Hydantoinase/oxoprolinase N-terminal" evidence="4">
    <location>
        <begin position="16"/>
        <end position="235"/>
    </location>
</feature>
<dbReference type="Proteomes" id="UP001161757">
    <property type="component" value="Unassembled WGS sequence"/>
</dbReference>
<dbReference type="GO" id="GO:0005829">
    <property type="term" value="C:cytosol"/>
    <property type="evidence" value="ECO:0007669"/>
    <property type="project" value="TreeGrafter"/>
</dbReference>
<evidence type="ECO:0000256" key="1">
    <source>
        <dbReference type="ARBA" id="ARBA00010403"/>
    </source>
</evidence>
<evidence type="ECO:0000259" key="3">
    <source>
        <dbReference type="Pfam" id="PF02538"/>
    </source>
</evidence>
<comment type="similarity">
    <text evidence="1">Belongs to the oxoprolinase family.</text>
</comment>
<evidence type="ECO:0000313" key="5">
    <source>
        <dbReference type="EMBL" id="KAJ8994492.1"/>
    </source>
</evidence>
<evidence type="ECO:0000259" key="2">
    <source>
        <dbReference type="Pfam" id="PF01968"/>
    </source>
</evidence>
<dbReference type="EMBL" id="JAJGCB010000002">
    <property type="protein sequence ID" value="KAJ8994492.1"/>
    <property type="molecule type" value="Genomic_DNA"/>
</dbReference>
<protein>
    <recommendedName>
        <fullName evidence="7">5-oxoprolinase (ATP-hydrolysing)</fullName>
    </recommendedName>
</protein>
<comment type="caution">
    <text evidence="5">The sequence shown here is derived from an EMBL/GenBank/DDBJ whole genome shotgun (WGS) entry which is preliminary data.</text>
</comment>
<dbReference type="InterPro" id="IPR008040">
    <property type="entry name" value="Hydant_A_N"/>
</dbReference>
<dbReference type="PANTHER" id="PTHR11365:SF26">
    <property type="entry name" value="5-OXOPROLINASE"/>
    <property type="match status" value="1"/>
</dbReference>
<feature type="domain" description="Hydantoinase A/oxoprolinase" evidence="2">
    <location>
        <begin position="255"/>
        <end position="550"/>
    </location>
</feature>
<evidence type="ECO:0008006" key="7">
    <source>
        <dbReference type="Google" id="ProtNLM"/>
    </source>
</evidence>
<dbReference type="GO" id="GO:0006749">
    <property type="term" value="P:glutathione metabolic process"/>
    <property type="evidence" value="ECO:0007669"/>
    <property type="project" value="TreeGrafter"/>
</dbReference>
<reference evidence="5" key="1">
    <citation type="submission" date="2023-01" db="EMBL/GenBank/DDBJ databases">
        <title>Exophiala dermititidis isolated from Cystic Fibrosis Patient.</title>
        <authorList>
            <person name="Kurbessoian T."/>
            <person name="Crocker A."/>
            <person name="Murante D."/>
            <person name="Hogan D.A."/>
            <person name="Stajich J.E."/>
        </authorList>
    </citation>
    <scope>NUCLEOTIDE SEQUENCE</scope>
    <source>
        <strain evidence="5">Ex8</strain>
    </source>
</reference>
<evidence type="ECO:0000259" key="4">
    <source>
        <dbReference type="Pfam" id="PF05378"/>
    </source>
</evidence>
<dbReference type="Pfam" id="PF02538">
    <property type="entry name" value="Hydantoinase_B"/>
    <property type="match status" value="1"/>
</dbReference>
<dbReference type="GO" id="GO:0017168">
    <property type="term" value="F:5-oxoprolinase (ATP-hydrolyzing) activity"/>
    <property type="evidence" value="ECO:0007669"/>
    <property type="project" value="TreeGrafter"/>
</dbReference>
<evidence type="ECO:0000313" key="6">
    <source>
        <dbReference type="Proteomes" id="UP001161757"/>
    </source>
</evidence>
<dbReference type="Pfam" id="PF01968">
    <property type="entry name" value="Hydantoinase_A"/>
    <property type="match status" value="1"/>
</dbReference>
<dbReference type="InterPro" id="IPR045079">
    <property type="entry name" value="Oxoprolinase-like"/>
</dbReference>
<sequence>MSPHKVQVEVDGLKIKVAIDRGGTFTDCLGIVEGRDEDIVVKLLSQDPGNYQDAPIEGIRRILEEATGRSFPRNQKLDIGGFSDFHVRMGTTVATNALLERKGERIALCITKGFKDALIIGNQSRPKLFALNIERPEVLFQDVIEIDERVTIEDYQQNPRPDHAALAQALETDPDLVKGVSGDVIRILDRLDEQKTRKDLQSLYDRGYRSIAVCLAHSYTFQEHELAVRRIAQSIGFTQISLSSQLLPMIKLTSRGASATVDAYLTPIVKKYIEGFRAGFEDGLNSENTGCEFMQSDGGLVSFDKFTGLRAILSGPAGGVVGYARTSFDPKVNIPIIGFDMGGTSTDVSRFDGTFHQTFENTTAGITVMAPQLDINTVAAGGGSILFWRHGLFVVGPESAGAHPGPACYRKGGPLTVTDANLFLGRLLPQYFPKIFGPSENEPLDIEVTRQKFNALAEQISQETGQRKTAEEVALGFIEVANESMAKPIRALTQARGFDTSAHHLACFGGAGGQHACAIASSLSIGTIIVHRYSSILSAYGMALADVVHEAAEPASSALNEKTMPEIQQRIDRLKQKVHKELTSDGIPESTIHYEVYLNLRYAGTDNYLMVLEPADGDFKKAFVAEHKREFTFTFENKDVLIETLRVRGIGKSLELPPESPYEALEKMSFSQISDEQIDDKTSIYFGGVGRVEAPVYFLGNARPGSLIPGPAVILDKTQTIIVEPQATARILPRHVVISMPTTKTGSTEHTKVVDPIRLSIFGHRFMSVAEQMGRMFQKTSVSTNIKERLDFSCAMFSPDGKLVANAPHVPVHLGSMEYAVRYQHDKHVRGETTLQPGDHILTNHPLAGGTHLPDITIITPVWDEAGQKIIFYVASRGHHAEIGGTRPGSMPSDSKMLYEEGAMTMGFKIVTGGHFEEDRVRRFLCDEPASFPNCSATRTYNDNVSDLKAAIAANQKGAQLIQEMIDAFGLQTVHFYMDAIKANAEVAVRDFLKKTHRETGGKPLRFIDYMDDGSPIALEIRIDGSTGDAEFDFTGTGRETFNCLNAPKAISHSAIIYCLRCLINVDIPLNEGCLAPCKVIIPDGTLLNPSGYAAVCAGNPITSQRITDTILGAFGACAASQGDCNIISFGMGGGVDAQGNEIPGFGVGETICGGSGAGPYWHGTSGVHVHMTNTRITDVEVYELRYPIILRQFGLRKGSGGKGLFNGGDGVTREIEFRIPLSASMLSERRVIPPYGMAGGGPGKVGLNLYVKREHDGVERTINIGGKMELSTQPGERLIINSPGGGAWGAPGRHVPESDERKLNAATLAASATRFEPRGSVFDWDAAAQAAQ</sequence>
<gene>
    <name evidence="5" type="ORF">HRR80_001205</name>
</gene>
<dbReference type="PANTHER" id="PTHR11365">
    <property type="entry name" value="5-OXOPROLINASE RELATED"/>
    <property type="match status" value="1"/>
</dbReference>
<proteinExistence type="inferred from homology"/>
<dbReference type="Pfam" id="PF05378">
    <property type="entry name" value="Hydant_A_N"/>
    <property type="match status" value="1"/>
</dbReference>
<organism evidence="5 6">
    <name type="scientific">Exophiala dermatitidis</name>
    <name type="common">Black yeast-like fungus</name>
    <name type="synonym">Wangiella dermatitidis</name>
    <dbReference type="NCBI Taxonomy" id="5970"/>
    <lineage>
        <taxon>Eukaryota</taxon>
        <taxon>Fungi</taxon>
        <taxon>Dikarya</taxon>
        <taxon>Ascomycota</taxon>
        <taxon>Pezizomycotina</taxon>
        <taxon>Eurotiomycetes</taxon>
        <taxon>Chaetothyriomycetidae</taxon>
        <taxon>Chaetothyriales</taxon>
        <taxon>Herpotrichiellaceae</taxon>
        <taxon>Exophiala</taxon>
    </lineage>
</organism>